<accession>A0AAV3Q3A3</accession>
<gene>
    <name evidence="1" type="ORF">LIER_14142</name>
</gene>
<organism evidence="1 2">
    <name type="scientific">Lithospermum erythrorhizon</name>
    <name type="common">Purple gromwell</name>
    <name type="synonym">Lithospermum officinale var. erythrorhizon</name>
    <dbReference type="NCBI Taxonomy" id="34254"/>
    <lineage>
        <taxon>Eukaryota</taxon>
        <taxon>Viridiplantae</taxon>
        <taxon>Streptophyta</taxon>
        <taxon>Embryophyta</taxon>
        <taxon>Tracheophyta</taxon>
        <taxon>Spermatophyta</taxon>
        <taxon>Magnoliopsida</taxon>
        <taxon>eudicotyledons</taxon>
        <taxon>Gunneridae</taxon>
        <taxon>Pentapetalae</taxon>
        <taxon>asterids</taxon>
        <taxon>lamiids</taxon>
        <taxon>Boraginales</taxon>
        <taxon>Boraginaceae</taxon>
        <taxon>Boraginoideae</taxon>
        <taxon>Lithospermeae</taxon>
        <taxon>Lithospermum</taxon>
    </lineage>
</organism>
<reference evidence="1 2" key="1">
    <citation type="submission" date="2024-01" db="EMBL/GenBank/DDBJ databases">
        <title>The complete chloroplast genome sequence of Lithospermum erythrorhizon: insights into the phylogenetic relationship among Boraginaceae species and the maternal lineages of purple gromwells.</title>
        <authorList>
            <person name="Okada T."/>
            <person name="Watanabe K."/>
        </authorList>
    </citation>
    <scope>NUCLEOTIDE SEQUENCE [LARGE SCALE GENOMIC DNA]</scope>
</reference>
<protein>
    <recommendedName>
        <fullName evidence="3">Gag protein</fullName>
    </recommendedName>
</protein>
<dbReference type="Proteomes" id="UP001454036">
    <property type="component" value="Unassembled WGS sequence"/>
</dbReference>
<comment type="caution">
    <text evidence="1">The sequence shown here is derived from an EMBL/GenBank/DDBJ whole genome shotgun (WGS) entry which is preliminary data.</text>
</comment>
<evidence type="ECO:0008006" key="3">
    <source>
        <dbReference type="Google" id="ProtNLM"/>
    </source>
</evidence>
<evidence type="ECO:0000313" key="2">
    <source>
        <dbReference type="Proteomes" id="UP001454036"/>
    </source>
</evidence>
<name>A0AAV3Q3A3_LITER</name>
<keyword evidence="2" id="KW-1185">Reference proteome</keyword>
<proteinExistence type="predicted"/>
<dbReference type="AlphaFoldDB" id="A0AAV3Q3A3"/>
<sequence>MEELREEREETYTHTPPVTMNNAVQRTNLEAPAPGAKGSAPTTELLEGCITSLEELKKRFTVTYVGMVRQNKDEHSLMTTRQKQNEAISSFQDRFQTEFNLVPRLTRR</sequence>
<evidence type="ECO:0000313" key="1">
    <source>
        <dbReference type="EMBL" id="GAA0156717.1"/>
    </source>
</evidence>
<dbReference type="EMBL" id="BAABME010002931">
    <property type="protein sequence ID" value="GAA0156717.1"/>
    <property type="molecule type" value="Genomic_DNA"/>
</dbReference>